<accession>A0A920CUE1</accession>
<gene>
    <name evidence="1" type="ORF">J34TS1_49940</name>
</gene>
<name>A0A920CUE1_9BACL</name>
<reference evidence="1 2" key="1">
    <citation type="submission" date="2021-03" db="EMBL/GenBank/DDBJ databases">
        <title>Antimicrobial resistance genes in bacteria isolated from Japanese honey, and their potential for conferring macrolide and lincosamide resistance in the American foulbrood pathogen Paenibacillus larvae.</title>
        <authorList>
            <person name="Okamoto M."/>
            <person name="Kumagai M."/>
            <person name="Kanamori H."/>
            <person name="Takamatsu D."/>
        </authorList>
    </citation>
    <scope>NUCLEOTIDE SEQUENCE [LARGE SCALE GENOMIC DNA]</scope>
    <source>
        <strain evidence="1 2">J34TS1</strain>
    </source>
</reference>
<dbReference type="AlphaFoldDB" id="A0A920CUE1"/>
<dbReference type="EMBL" id="BORT01000029">
    <property type="protein sequence ID" value="GIO50229.1"/>
    <property type="molecule type" value="Genomic_DNA"/>
</dbReference>
<keyword evidence="2" id="KW-1185">Reference proteome</keyword>
<sequence>MSKVLDMVAPDVIDYCANEECGAEIYFGQPVTKIGHELVCSGACLMKKLGAVVVIAGKEVENGNGSKNCENSRSAQ</sequence>
<comment type="caution">
    <text evidence="1">The sequence shown here is derived from an EMBL/GenBank/DDBJ whole genome shotgun (WGS) entry which is preliminary data.</text>
</comment>
<dbReference type="RefSeq" id="WP_212980499.1">
    <property type="nucleotide sequence ID" value="NZ_AP025343.1"/>
</dbReference>
<organism evidence="1 2">
    <name type="scientific">Paenibacillus azoreducens</name>
    <dbReference type="NCBI Taxonomy" id="116718"/>
    <lineage>
        <taxon>Bacteria</taxon>
        <taxon>Bacillati</taxon>
        <taxon>Bacillota</taxon>
        <taxon>Bacilli</taxon>
        <taxon>Bacillales</taxon>
        <taxon>Paenibacillaceae</taxon>
        <taxon>Paenibacillus</taxon>
    </lineage>
</organism>
<evidence type="ECO:0000313" key="1">
    <source>
        <dbReference type="EMBL" id="GIO50229.1"/>
    </source>
</evidence>
<dbReference type="Proteomes" id="UP000682811">
    <property type="component" value="Unassembled WGS sequence"/>
</dbReference>
<proteinExistence type="predicted"/>
<protein>
    <submittedName>
        <fullName evidence="1">Uncharacterized protein</fullName>
    </submittedName>
</protein>
<evidence type="ECO:0000313" key="2">
    <source>
        <dbReference type="Proteomes" id="UP000682811"/>
    </source>
</evidence>